<dbReference type="InterPro" id="IPR036162">
    <property type="entry name" value="Resolvase-like_N_sf"/>
</dbReference>
<dbReference type="SUPFAM" id="SSF53041">
    <property type="entry name" value="Resolvase-like"/>
    <property type="match status" value="1"/>
</dbReference>
<comment type="caution">
    <text evidence="4">The sequence shown here is derived from an EMBL/GenBank/DDBJ whole genome shotgun (WGS) entry which is preliminary data.</text>
</comment>
<dbReference type="InterPro" id="IPR041718">
    <property type="entry name" value="IS607_transposase-like"/>
</dbReference>
<dbReference type="RefSeq" id="WP_018442783.1">
    <property type="nucleotide sequence ID" value="NZ_KB890193.1"/>
</dbReference>
<keyword evidence="1" id="KW-0238">DNA-binding</keyword>
<dbReference type="STRING" id="863227.GCA_000373005_04187"/>
<dbReference type="PROSITE" id="PS51736">
    <property type="entry name" value="RECOMBINASES_3"/>
    <property type="match status" value="1"/>
</dbReference>
<dbReference type="CDD" id="cd03769">
    <property type="entry name" value="SR_IS607_transposase_like"/>
    <property type="match status" value="1"/>
</dbReference>
<accession>A0A2N7WL10</accession>
<dbReference type="Pfam" id="PF00239">
    <property type="entry name" value="Resolvase"/>
    <property type="match status" value="1"/>
</dbReference>
<dbReference type="NCBIfam" id="NF033518">
    <property type="entry name" value="transpos_IS607"/>
    <property type="match status" value="1"/>
</dbReference>
<dbReference type="InterPro" id="IPR050639">
    <property type="entry name" value="SSR_resolvase"/>
</dbReference>
<dbReference type="InterPro" id="IPR006119">
    <property type="entry name" value="Resolv_N"/>
</dbReference>
<dbReference type="GO" id="GO:0003677">
    <property type="term" value="F:DNA binding"/>
    <property type="evidence" value="ECO:0007669"/>
    <property type="project" value="UniProtKB-KW"/>
</dbReference>
<evidence type="ECO:0000256" key="1">
    <source>
        <dbReference type="ARBA" id="ARBA00023125"/>
    </source>
</evidence>
<feature type="domain" description="Resolvase/invertase-type recombinase catalytic" evidence="3">
    <location>
        <begin position="24"/>
        <end position="147"/>
    </location>
</feature>
<keyword evidence="2" id="KW-0233">DNA recombination</keyword>
<name>A0A2N7WL10_9BURK</name>
<dbReference type="OrthoDB" id="8961393at2"/>
<dbReference type="SMART" id="SM00857">
    <property type="entry name" value="Resolvase"/>
    <property type="match status" value="1"/>
</dbReference>
<dbReference type="PANTHER" id="PTHR30461">
    <property type="entry name" value="DNA-INVERTASE FROM LAMBDOID PROPHAGE"/>
    <property type="match status" value="1"/>
</dbReference>
<reference evidence="4 5" key="1">
    <citation type="submission" date="2018-01" db="EMBL/GenBank/DDBJ databases">
        <title>Whole genome analyses suggest that Burkholderia sensu lato contains two further novel genera in the rhizoxinica-symbiotica group Mycetohabitans gen. nov., and Trinickia gen. nov.: implications for the evolution of diazotrophy and nodulation in the Burkholderiaceae.</title>
        <authorList>
            <person name="Estrada-de los Santos P."/>
            <person name="Palmer M."/>
            <person name="Chavez-Ramirez B."/>
            <person name="Beukes C."/>
            <person name="Steenkamp E.T."/>
            <person name="Hirsch A.M."/>
            <person name="Manyaka P."/>
            <person name="Maluk M."/>
            <person name="Lafos M."/>
            <person name="Crook M."/>
            <person name="Gross E."/>
            <person name="Simon M.F."/>
            <person name="Bueno dos Reis Junior F."/>
            <person name="Poole P.S."/>
            <person name="Venter S.N."/>
            <person name="James E.K."/>
        </authorList>
    </citation>
    <scope>NUCLEOTIDE SEQUENCE [LARGE SCALE GENOMIC DNA]</scope>
    <source>
        <strain evidence="4 5">JPY 581</strain>
    </source>
</reference>
<dbReference type="Proteomes" id="UP000235777">
    <property type="component" value="Unassembled WGS sequence"/>
</dbReference>
<dbReference type="InterPro" id="IPR048046">
    <property type="entry name" value="Transpos_IS607"/>
</dbReference>
<protein>
    <recommendedName>
        <fullName evidence="3">Resolvase/invertase-type recombinase catalytic domain-containing protein</fullName>
    </recommendedName>
</protein>
<dbReference type="Gene3D" id="3.40.50.1390">
    <property type="entry name" value="Resolvase, N-terminal catalytic domain"/>
    <property type="match status" value="1"/>
</dbReference>
<dbReference type="AlphaFoldDB" id="A0A2N7WL10"/>
<dbReference type="EMBL" id="PNYC01000033">
    <property type="protein sequence ID" value="PMS30146.1"/>
    <property type="molecule type" value="Genomic_DNA"/>
</dbReference>
<dbReference type="GO" id="GO:0000150">
    <property type="term" value="F:DNA strand exchange activity"/>
    <property type="evidence" value="ECO:0007669"/>
    <property type="project" value="InterPro"/>
</dbReference>
<organism evidence="4 5">
    <name type="scientific">Trinickia symbiotica</name>
    <dbReference type="NCBI Taxonomy" id="863227"/>
    <lineage>
        <taxon>Bacteria</taxon>
        <taxon>Pseudomonadati</taxon>
        <taxon>Pseudomonadota</taxon>
        <taxon>Betaproteobacteria</taxon>
        <taxon>Burkholderiales</taxon>
        <taxon>Burkholderiaceae</taxon>
        <taxon>Trinickia</taxon>
    </lineage>
</organism>
<evidence type="ECO:0000313" key="5">
    <source>
        <dbReference type="Proteomes" id="UP000235777"/>
    </source>
</evidence>
<proteinExistence type="predicted"/>
<keyword evidence="5" id="KW-1185">Reference proteome</keyword>
<sequence>MPYAFSESRKSPLHYWLPVTNERRTVACARVASQDQAGGLGRQKERLEQYCKEQGWSFELLSDIGSGMNCHKPGLNRLLRDILASHVGRLVITRKDRLPRFGAEWVFAVCEAKQVEIMILNEGEDTTFEEDLADDVQELMAIFSTSS</sequence>
<evidence type="ECO:0000313" key="4">
    <source>
        <dbReference type="EMBL" id="PMS30146.1"/>
    </source>
</evidence>
<gene>
    <name evidence="4" type="ORF">C0Z20_30125</name>
</gene>
<evidence type="ECO:0000259" key="3">
    <source>
        <dbReference type="PROSITE" id="PS51736"/>
    </source>
</evidence>
<dbReference type="PANTHER" id="PTHR30461:SF2">
    <property type="entry name" value="SERINE RECOMBINASE PINE-RELATED"/>
    <property type="match status" value="1"/>
</dbReference>
<evidence type="ECO:0000256" key="2">
    <source>
        <dbReference type="ARBA" id="ARBA00023172"/>
    </source>
</evidence>